<organism evidence="2 3">
    <name type="scientific">Aliarcobacter skirrowii</name>
    <dbReference type="NCBI Taxonomy" id="28200"/>
    <lineage>
        <taxon>Bacteria</taxon>
        <taxon>Pseudomonadati</taxon>
        <taxon>Campylobacterota</taxon>
        <taxon>Epsilonproteobacteria</taxon>
        <taxon>Campylobacterales</taxon>
        <taxon>Arcobacteraceae</taxon>
        <taxon>Aliarcobacter</taxon>
    </lineage>
</organism>
<feature type="transmembrane region" description="Helical" evidence="1">
    <location>
        <begin position="541"/>
        <end position="560"/>
    </location>
</feature>
<feature type="transmembrane region" description="Helical" evidence="1">
    <location>
        <begin position="515"/>
        <end position="534"/>
    </location>
</feature>
<dbReference type="AlphaFoldDB" id="A0A2U2C274"/>
<evidence type="ECO:0000256" key="1">
    <source>
        <dbReference type="SAM" id="Phobius"/>
    </source>
</evidence>
<gene>
    <name evidence="2" type="ORF">DF188_00185</name>
</gene>
<dbReference type="RefSeq" id="WP_109158127.1">
    <property type="nucleotide sequence ID" value="NZ_QEYI01000001.1"/>
</dbReference>
<evidence type="ECO:0000313" key="2">
    <source>
        <dbReference type="EMBL" id="PWE23135.1"/>
    </source>
</evidence>
<evidence type="ECO:0000313" key="3">
    <source>
        <dbReference type="Proteomes" id="UP000245014"/>
    </source>
</evidence>
<accession>A0A2U2C274</accession>
<keyword evidence="1" id="KW-0812">Transmembrane</keyword>
<sequence length="609" mass="73318">MSKIDKLIKIIYENIDKKDLEYVILNRIRNELNKIDYYKFKRVQIIGKGEFHYFTFEVVKDILISNKYQINENVNELDDLEKGILENNEEFGEYIFKIVNKSKESLNVLNNFFKGTFFDDSEERIFKEILNKKIVIKEFVFDDCQDYAYILSKIEKLEFEECTFNNDFNFIENKTYHFKSCNFENELTIFNCQIFENESLFFDCEFKSVKINSETINIELFRNCRIEILNAHNSIFNKEILNDIFEKCKGIKLNNLRFNDCIIKEVFSLANSSDVYYKNLVFRNCTFEREFSLYLDSNLEMNNIRLIYCNFKSEFIIKVKKIKLLQIENTTFTANVNLGSNIIEIFDLKSSNFTKNCNFYNTSFVKYNDFRFTTFNQSVNFSKAKFNYIDFSDTNFLSFVDFSEISNIENKQIECKKIKNRKTARVLKSKLDEANNIIESNYFYSIEMKKREEELEEDLKYGKNFFEWMVFKIHGLSSNHSQDWLLSLFWILSFTFTFLTIEFVNTYYLTHTVDYILIDMIIFLGFVYGNYLIIEYKKINKFYYIGIYYIFYGFFSQDWLLKFFSNKLNPFSIMTGNEELTFSALIYKIIIAYLIYQFIVSIRQNTRRK</sequence>
<feature type="transmembrane region" description="Helical" evidence="1">
    <location>
        <begin position="580"/>
        <end position="599"/>
    </location>
</feature>
<comment type="caution">
    <text evidence="2">The sequence shown here is derived from an EMBL/GenBank/DDBJ whole genome shotgun (WGS) entry which is preliminary data.</text>
</comment>
<proteinExistence type="predicted"/>
<feature type="transmembrane region" description="Helical" evidence="1">
    <location>
        <begin position="484"/>
        <end position="509"/>
    </location>
</feature>
<keyword evidence="1" id="KW-1133">Transmembrane helix</keyword>
<dbReference type="Proteomes" id="UP000245014">
    <property type="component" value="Unassembled WGS sequence"/>
</dbReference>
<dbReference type="EMBL" id="QEYI01000001">
    <property type="protein sequence ID" value="PWE23135.1"/>
    <property type="molecule type" value="Genomic_DNA"/>
</dbReference>
<protein>
    <submittedName>
        <fullName evidence="2">Uncharacterized protein</fullName>
    </submittedName>
</protein>
<keyword evidence="1" id="KW-0472">Membrane</keyword>
<name>A0A2U2C274_9BACT</name>
<reference evidence="2 3" key="1">
    <citation type="submission" date="2018-05" db="EMBL/GenBank/DDBJ databases">
        <title>Antimicrobial susceptibility testing and genomic analysis of Arcobacter skirrowii strains and one Arcobacter butzleri isolated from German poultry farms.</title>
        <authorList>
            <person name="Haenel I."/>
            <person name="Hotzel H."/>
            <person name="Tomaso H."/>
            <person name="Busch A."/>
        </authorList>
    </citation>
    <scope>NUCLEOTIDE SEQUENCE [LARGE SCALE GENOMIC DNA]</scope>
    <source>
        <strain evidence="3">v</strain>
    </source>
</reference>